<keyword evidence="1" id="KW-1133">Transmembrane helix</keyword>
<organism evidence="2 3">
    <name type="scientific">Leucobacter komagatae</name>
    <dbReference type="NCBI Taxonomy" id="55969"/>
    <lineage>
        <taxon>Bacteria</taxon>
        <taxon>Bacillati</taxon>
        <taxon>Actinomycetota</taxon>
        <taxon>Actinomycetes</taxon>
        <taxon>Micrococcales</taxon>
        <taxon>Microbacteriaceae</taxon>
        <taxon>Leucobacter</taxon>
    </lineage>
</organism>
<comment type="caution">
    <text evidence="2">The sequence shown here is derived from an EMBL/GenBank/DDBJ whole genome shotgun (WGS) entry which is preliminary data.</text>
</comment>
<evidence type="ECO:0000256" key="1">
    <source>
        <dbReference type="SAM" id="Phobius"/>
    </source>
</evidence>
<evidence type="ECO:0000313" key="2">
    <source>
        <dbReference type="EMBL" id="KIP52825.1"/>
    </source>
</evidence>
<reference evidence="2 3" key="1">
    <citation type="submission" date="2015-01" db="EMBL/GenBank/DDBJ databases">
        <title>Draft genome sequence of Leucobacter komagatae strain VKM ST2845.</title>
        <authorList>
            <person name="Karlyshev A.V."/>
            <person name="Kudryashova E.B."/>
        </authorList>
    </citation>
    <scope>NUCLEOTIDE SEQUENCE [LARGE SCALE GENOMIC DNA]</scope>
    <source>
        <strain evidence="2 3">VKM ST2845</strain>
    </source>
</reference>
<dbReference type="Proteomes" id="UP000032120">
    <property type="component" value="Unassembled WGS sequence"/>
</dbReference>
<keyword evidence="1" id="KW-0812">Transmembrane</keyword>
<name>A0A0D0H6K9_9MICO</name>
<sequence length="194" mass="20041">MSNAVLQRVVRRETHSPRTVITVVVLVIIIAAAAYVGTELVLRLLGAGPLLAAPGAALTWLADLPDLEPVAGVGAAGAVVALVGIVLVWFALAPGRLSKHQLGDSTHSVVVDNGVIASAVAERVRRELDLSKDGVVVGIGHRSADVTVRPEPGQVVTSDEVRAAAQDELAGYGLAPAVRVRARVQHRAETGGSK</sequence>
<dbReference type="RefSeq" id="WP_042543599.1">
    <property type="nucleotide sequence ID" value="NZ_JXSQ01000006.1"/>
</dbReference>
<evidence type="ECO:0000313" key="3">
    <source>
        <dbReference type="Proteomes" id="UP000032120"/>
    </source>
</evidence>
<accession>A0A0D0H6K9</accession>
<dbReference type="EMBL" id="JXSQ01000006">
    <property type="protein sequence ID" value="KIP52825.1"/>
    <property type="molecule type" value="Genomic_DNA"/>
</dbReference>
<keyword evidence="3" id="KW-1185">Reference proteome</keyword>
<dbReference type="AlphaFoldDB" id="A0A0D0H6K9"/>
<keyword evidence="1" id="KW-0472">Membrane</keyword>
<gene>
    <name evidence="2" type="ORF">SD72_06295</name>
</gene>
<dbReference type="OrthoDB" id="5126451at2"/>
<proteinExistence type="predicted"/>
<evidence type="ECO:0008006" key="4">
    <source>
        <dbReference type="Google" id="ProtNLM"/>
    </source>
</evidence>
<protein>
    <recommendedName>
        <fullName evidence="4">DNA/RNA endonuclease G</fullName>
    </recommendedName>
</protein>
<feature type="transmembrane region" description="Helical" evidence="1">
    <location>
        <begin position="74"/>
        <end position="92"/>
    </location>
</feature>
<feature type="transmembrane region" description="Helical" evidence="1">
    <location>
        <begin position="20"/>
        <end position="37"/>
    </location>
</feature>